<dbReference type="Proteomes" id="UP000194841">
    <property type="component" value="Unassembled WGS sequence"/>
</dbReference>
<evidence type="ECO:0000256" key="5">
    <source>
        <dbReference type="SAM" id="Phobius"/>
    </source>
</evidence>
<keyword evidence="3 5" id="KW-1133">Transmembrane helix</keyword>
<feature type="transmembrane region" description="Helical" evidence="5">
    <location>
        <begin position="59"/>
        <end position="76"/>
    </location>
</feature>
<protein>
    <recommendedName>
        <fullName evidence="8">CidB/LrgB family autolysis modulator</fullName>
    </recommendedName>
</protein>
<keyword evidence="4 5" id="KW-0472">Membrane</keyword>
<keyword evidence="7" id="KW-1185">Reference proteome</keyword>
<evidence type="ECO:0000256" key="4">
    <source>
        <dbReference type="ARBA" id="ARBA00023136"/>
    </source>
</evidence>
<comment type="subcellular location">
    <subcellularLocation>
        <location evidence="1">Membrane</location>
        <topology evidence="1">Multi-pass membrane protein</topology>
    </subcellularLocation>
</comment>
<dbReference type="EMBL" id="MWPV01000002">
    <property type="protein sequence ID" value="OUL58646.1"/>
    <property type="molecule type" value="Genomic_DNA"/>
</dbReference>
<evidence type="ECO:0000313" key="7">
    <source>
        <dbReference type="Proteomes" id="UP000194841"/>
    </source>
</evidence>
<keyword evidence="2 5" id="KW-0812">Transmembrane</keyword>
<reference evidence="6 7" key="1">
    <citation type="submission" date="2017-02" db="EMBL/GenBank/DDBJ databases">
        <title>Pseudoalteromonas ulvae TC14 Genome.</title>
        <authorList>
            <person name="Molmeret M."/>
        </authorList>
    </citation>
    <scope>NUCLEOTIDE SEQUENCE [LARGE SCALE GENOMIC DNA]</scope>
    <source>
        <strain evidence="6">TC14</strain>
    </source>
</reference>
<dbReference type="RefSeq" id="WP_086743948.1">
    <property type="nucleotide sequence ID" value="NZ_MWPV01000002.1"/>
</dbReference>
<dbReference type="PANTHER" id="PTHR30249">
    <property type="entry name" value="PUTATIVE SEROTONIN TRANSPORTER"/>
    <property type="match status" value="1"/>
</dbReference>
<dbReference type="InterPro" id="IPR007300">
    <property type="entry name" value="CidB/LrgB"/>
</dbReference>
<evidence type="ECO:0000256" key="2">
    <source>
        <dbReference type="ARBA" id="ARBA00022692"/>
    </source>
</evidence>
<organism evidence="6 7">
    <name type="scientific">Pseudoalteromonas ulvae</name>
    <dbReference type="NCBI Taxonomy" id="107327"/>
    <lineage>
        <taxon>Bacteria</taxon>
        <taxon>Pseudomonadati</taxon>
        <taxon>Pseudomonadota</taxon>
        <taxon>Gammaproteobacteria</taxon>
        <taxon>Alteromonadales</taxon>
        <taxon>Pseudoalteromonadaceae</taxon>
        <taxon>Pseudoalteromonas</taxon>
    </lineage>
</organism>
<name>A0A244CT64_PSEDV</name>
<dbReference type="PANTHER" id="PTHR30249:SF0">
    <property type="entry name" value="PLASTIDAL GLYCOLATE_GLYCERATE TRANSLOCATOR 1, CHLOROPLASTIC"/>
    <property type="match status" value="1"/>
</dbReference>
<evidence type="ECO:0008006" key="8">
    <source>
        <dbReference type="Google" id="ProtNLM"/>
    </source>
</evidence>
<proteinExistence type="predicted"/>
<dbReference type="Pfam" id="PF04172">
    <property type="entry name" value="LrgB"/>
    <property type="match status" value="1"/>
</dbReference>
<dbReference type="GO" id="GO:0016020">
    <property type="term" value="C:membrane"/>
    <property type="evidence" value="ECO:0007669"/>
    <property type="project" value="UniProtKB-SubCell"/>
</dbReference>
<evidence type="ECO:0000256" key="3">
    <source>
        <dbReference type="ARBA" id="ARBA00022989"/>
    </source>
</evidence>
<dbReference type="OrthoDB" id="9811701at2"/>
<sequence>MMLLIGLPLTIGLFFIFRWLQQQLKLTLLNPILLSIITLIAILSQLSLPYADYKTSTTVLTWLLEPAIVALALPLYKEYLTVKDNLHHIGAISVVAVCSSMTLSVLIAFALEQSFSVQASLATNSVTTPIALSVTESIAGIPALAAVVVILVGIFGAVFALPFLRLIGVKNPKAQGLAMGAACHAIGTARALESHPTMGGYASLAMALSAIMTAILVPILFPILQKLLDYLSISA</sequence>
<evidence type="ECO:0000313" key="6">
    <source>
        <dbReference type="EMBL" id="OUL58646.1"/>
    </source>
</evidence>
<feature type="transmembrane region" description="Helical" evidence="5">
    <location>
        <begin position="88"/>
        <end position="111"/>
    </location>
</feature>
<evidence type="ECO:0000256" key="1">
    <source>
        <dbReference type="ARBA" id="ARBA00004141"/>
    </source>
</evidence>
<accession>A0A244CT64</accession>
<feature type="transmembrane region" description="Helical" evidence="5">
    <location>
        <begin position="28"/>
        <end position="47"/>
    </location>
</feature>
<feature type="transmembrane region" description="Helical" evidence="5">
    <location>
        <begin position="143"/>
        <end position="164"/>
    </location>
</feature>
<feature type="transmembrane region" description="Helical" evidence="5">
    <location>
        <begin position="201"/>
        <end position="224"/>
    </location>
</feature>
<comment type="caution">
    <text evidence="6">The sequence shown here is derived from an EMBL/GenBank/DDBJ whole genome shotgun (WGS) entry which is preliminary data.</text>
</comment>
<dbReference type="AlphaFoldDB" id="A0A244CT64"/>
<gene>
    <name evidence="6" type="ORF">B1199_10040</name>
</gene>